<dbReference type="OrthoDB" id="429143at2759"/>
<accession>A0A2S4L728</accession>
<dbReference type="Gene3D" id="3.50.50.60">
    <property type="entry name" value="FAD/NAD(P)-binding domain"/>
    <property type="match status" value="2"/>
</dbReference>
<dbReference type="STRING" id="94208.A0A2S4L728"/>
<feature type="domain" description="FAD dependent oxidoreductase" evidence="2">
    <location>
        <begin position="128"/>
        <end position="473"/>
    </location>
</feature>
<dbReference type="InterPro" id="IPR036188">
    <property type="entry name" value="FAD/NAD-bd_sf"/>
</dbReference>
<dbReference type="Proteomes" id="UP000237481">
    <property type="component" value="Unassembled WGS sequence"/>
</dbReference>
<dbReference type="AlphaFoldDB" id="A0A2S4L728"/>
<dbReference type="InterPro" id="IPR006076">
    <property type="entry name" value="FAD-dep_OxRdtase"/>
</dbReference>
<evidence type="ECO:0000256" key="1">
    <source>
        <dbReference type="SAM" id="MobiDB-lite"/>
    </source>
</evidence>
<dbReference type="EMBL" id="PKSG01000155">
    <property type="protein sequence ID" value="POR38256.1"/>
    <property type="molecule type" value="Genomic_DNA"/>
</dbReference>
<dbReference type="Gene3D" id="3.30.9.10">
    <property type="entry name" value="D-Amino Acid Oxidase, subunit A, domain 2"/>
    <property type="match status" value="1"/>
</dbReference>
<feature type="domain" description="FAD dependent oxidoreductase" evidence="2">
    <location>
        <begin position="45"/>
        <end position="84"/>
    </location>
</feature>
<sequence length="520" mass="56739">MTGCSLQDGQAELPTPNSTHSYWHRNPSRKLLGHRTTAALPPAADVVVIGSGITGTFAARELVAGGKSVVLLEAREACWGATGRVSLASLPLFCCTCFEPNRPHVRAERASQQMYPQCHVAAIWFPSQNGGHCQPGVWDSTPEVARFELATFDLLQELVAAYSIPCDWQVVGGVHAIFSHDVVRAAQEQIKRLQQYPDLRDKAVLIQDRGELTARRVPEAIAAIYQPDAAKCWPYKLVVWLLERLLVDYDASMFNLQTNTPVHHFQRYGSSWAVHTPRGEIHARDVLLATNGYTSHLLPKMTGLIIPVRGQVCALEPPGEAAQLPHSYVWLKGADHQYLIQRGPEDAQVGEEVMDRSLIFGGERLAVANGEEGISRDDELNPTLSRALHRGLNHVVKLLYSDGPDGEELHAAHEWTGIMGYSRDSSPWVGRVPSTLMSDLGAESDNGGLWISAGYTGHGMPVAARCGIAVAEMMLGKEGGVQPPKQWVASQARAAEARTAELPKKVEEILMSMPDGRGAA</sequence>
<evidence type="ECO:0000313" key="4">
    <source>
        <dbReference type="Proteomes" id="UP000237481"/>
    </source>
</evidence>
<dbReference type="GO" id="GO:0005737">
    <property type="term" value="C:cytoplasm"/>
    <property type="evidence" value="ECO:0007669"/>
    <property type="project" value="TreeGrafter"/>
</dbReference>
<organism evidence="3 4">
    <name type="scientific">Tolypocladium paradoxum</name>
    <dbReference type="NCBI Taxonomy" id="94208"/>
    <lineage>
        <taxon>Eukaryota</taxon>
        <taxon>Fungi</taxon>
        <taxon>Dikarya</taxon>
        <taxon>Ascomycota</taxon>
        <taxon>Pezizomycotina</taxon>
        <taxon>Sordariomycetes</taxon>
        <taxon>Hypocreomycetidae</taxon>
        <taxon>Hypocreales</taxon>
        <taxon>Ophiocordycipitaceae</taxon>
        <taxon>Tolypocladium</taxon>
    </lineage>
</organism>
<keyword evidence="4" id="KW-1185">Reference proteome</keyword>
<gene>
    <name evidence="3" type="ORF">TPAR_01522</name>
</gene>
<feature type="region of interest" description="Disordered" evidence="1">
    <location>
        <begin position="1"/>
        <end position="20"/>
    </location>
</feature>
<comment type="caution">
    <text evidence="3">The sequence shown here is derived from an EMBL/GenBank/DDBJ whole genome shotgun (WGS) entry which is preliminary data.</text>
</comment>
<evidence type="ECO:0000259" key="2">
    <source>
        <dbReference type="Pfam" id="PF01266"/>
    </source>
</evidence>
<dbReference type="SUPFAM" id="SSF51905">
    <property type="entry name" value="FAD/NAD(P)-binding domain"/>
    <property type="match status" value="1"/>
</dbReference>
<proteinExistence type="predicted"/>
<dbReference type="PANTHER" id="PTHR13847">
    <property type="entry name" value="SARCOSINE DEHYDROGENASE-RELATED"/>
    <property type="match status" value="1"/>
</dbReference>
<name>A0A2S4L728_9HYPO</name>
<protein>
    <submittedName>
        <fullName evidence="3">Oxidoreductase OrdL</fullName>
    </submittedName>
</protein>
<dbReference type="Pfam" id="PF01266">
    <property type="entry name" value="DAO"/>
    <property type="match status" value="2"/>
</dbReference>
<dbReference type="PANTHER" id="PTHR13847:SF129">
    <property type="entry name" value="FAD DEPENDENT OXIDOREDUCTASE"/>
    <property type="match status" value="1"/>
</dbReference>
<evidence type="ECO:0000313" key="3">
    <source>
        <dbReference type="EMBL" id="POR38256.1"/>
    </source>
</evidence>
<reference evidence="3 4" key="1">
    <citation type="submission" date="2018-01" db="EMBL/GenBank/DDBJ databases">
        <title>Harnessing the power of phylogenomics to disentangle the directionality and signatures of interkingdom host jumping in the parasitic fungal genus Tolypocladium.</title>
        <authorList>
            <person name="Quandt C.A."/>
            <person name="Patterson W."/>
            <person name="Spatafora J.W."/>
        </authorList>
    </citation>
    <scope>NUCLEOTIDE SEQUENCE [LARGE SCALE GENOMIC DNA]</scope>
    <source>
        <strain evidence="3 4">NRBC 100945</strain>
    </source>
</reference>